<proteinExistence type="predicted"/>
<comment type="caution">
    <text evidence="2">The sequence shown here is derived from an EMBL/GenBank/DDBJ whole genome shotgun (WGS) entry which is preliminary data.</text>
</comment>
<dbReference type="AlphaFoldDB" id="A0A4Y2U6F3"/>
<reference evidence="2 3" key="1">
    <citation type="journal article" date="2019" name="Sci. Rep.">
        <title>Orb-weaving spider Araneus ventricosus genome elucidates the spidroin gene catalogue.</title>
        <authorList>
            <person name="Kono N."/>
            <person name="Nakamura H."/>
            <person name="Ohtoshi R."/>
            <person name="Moran D.A.P."/>
            <person name="Shinohara A."/>
            <person name="Yoshida Y."/>
            <person name="Fujiwara M."/>
            <person name="Mori M."/>
            <person name="Tomita M."/>
            <person name="Arakawa K."/>
        </authorList>
    </citation>
    <scope>NUCLEOTIDE SEQUENCE [LARGE SCALE GENOMIC DNA]</scope>
</reference>
<protein>
    <submittedName>
        <fullName evidence="2">Uncharacterized protein</fullName>
    </submittedName>
</protein>
<feature type="region of interest" description="Disordered" evidence="1">
    <location>
        <begin position="1"/>
        <end position="22"/>
    </location>
</feature>
<gene>
    <name evidence="2" type="ORF">AVEN_203742_1</name>
</gene>
<dbReference type="Proteomes" id="UP000499080">
    <property type="component" value="Unassembled WGS sequence"/>
</dbReference>
<dbReference type="EMBL" id="BGPR01033298">
    <property type="protein sequence ID" value="GBO07180.1"/>
    <property type="molecule type" value="Genomic_DNA"/>
</dbReference>
<evidence type="ECO:0000313" key="3">
    <source>
        <dbReference type="Proteomes" id="UP000499080"/>
    </source>
</evidence>
<feature type="compositionally biased region" description="Polar residues" evidence="1">
    <location>
        <begin position="9"/>
        <end position="20"/>
    </location>
</feature>
<organism evidence="2 3">
    <name type="scientific">Araneus ventricosus</name>
    <name type="common">Orbweaver spider</name>
    <name type="synonym">Epeira ventricosa</name>
    <dbReference type="NCBI Taxonomy" id="182803"/>
    <lineage>
        <taxon>Eukaryota</taxon>
        <taxon>Metazoa</taxon>
        <taxon>Ecdysozoa</taxon>
        <taxon>Arthropoda</taxon>
        <taxon>Chelicerata</taxon>
        <taxon>Arachnida</taxon>
        <taxon>Araneae</taxon>
        <taxon>Araneomorphae</taxon>
        <taxon>Entelegynae</taxon>
        <taxon>Araneoidea</taxon>
        <taxon>Araneidae</taxon>
        <taxon>Araneus</taxon>
    </lineage>
</organism>
<evidence type="ECO:0000313" key="2">
    <source>
        <dbReference type="EMBL" id="GBO07180.1"/>
    </source>
</evidence>
<sequence length="94" mass="10882">MYNWPSPHVKTSTPTQSDGRGNSVRLCKRSMTHGSFGHGRSPYTVCHYFITFHSFLFLQNRNFPQSRFNKSFCESSFCICVLNDYGAFVIEEEN</sequence>
<name>A0A4Y2U6F3_ARAVE</name>
<keyword evidence="3" id="KW-1185">Reference proteome</keyword>
<evidence type="ECO:0000256" key="1">
    <source>
        <dbReference type="SAM" id="MobiDB-lite"/>
    </source>
</evidence>
<accession>A0A4Y2U6F3</accession>